<organism evidence="2 3">
    <name type="scientific">Candidatus Ozemobacter sibiricus</name>
    <dbReference type="NCBI Taxonomy" id="2268124"/>
    <lineage>
        <taxon>Bacteria</taxon>
        <taxon>Candidatus Ozemobacteria</taxon>
        <taxon>Candidatus Ozemobacterales</taxon>
        <taxon>Candidatus Ozemobacteraceae</taxon>
        <taxon>Candidatus Ozemobacter</taxon>
    </lineage>
</organism>
<reference evidence="2 3" key="1">
    <citation type="submission" date="2018-05" db="EMBL/GenBank/DDBJ databases">
        <title>A metagenomic window into the 2 km-deep terrestrial subsurface aquifer revealed taxonomically and functionally diverse microbial community comprising novel uncultured bacterial lineages.</title>
        <authorList>
            <person name="Kadnikov V.V."/>
            <person name="Mardanov A.V."/>
            <person name="Beletsky A.V."/>
            <person name="Banks D."/>
            <person name="Pimenov N.V."/>
            <person name="Frank Y.A."/>
            <person name="Karnachuk O.V."/>
            <person name="Ravin N.V."/>
        </authorList>
    </citation>
    <scope>NUCLEOTIDE SEQUENCE [LARGE SCALE GENOMIC DNA]</scope>
    <source>
        <strain evidence="2">BY5</strain>
    </source>
</reference>
<name>A0A367ZJE6_9BACT</name>
<proteinExistence type="predicted"/>
<dbReference type="EMBL" id="QOQW01000026">
    <property type="protein sequence ID" value="RCK78168.1"/>
    <property type="molecule type" value="Genomic_DNA"/>
</dbReference>
<dbReference type="Proteomes" id="UP000252355">
    <property type="component" value="Unassembled WGS sequence"/>
</dbReference>
<comment type="caution">
    <text evidence="2">The sequence shown here is derived from an EMBL/GenBank/DDBJ whole genome shotgun (WGS) entry which is preliminary data.</text>
</comment>
<accession>A0A367ZJE6</accession>
<dbReference type="AlphaFoldDB" id="A0A367ZJE6"/>
<evidence type="ECO:0000256" key="1">
    <source>
        <dbReference type="SAM" id="MobiDB-lite"/>
    </source>
</evidence>
<feature type="region of interest" description="Disordered" evidence="1">
    <location>
        <begin position="28"/>
        <end position="58"/>
    </location>
</feature>
<protein>
    <submittedName>
        <fullName evidence="2">Uncharacterized protein</fullName>
    </submittedName>
</protein>
<evidence type="ECO:0000313" key="2">
    <source>
        <dbReference type="EMBL" id="RCK78168.1"/>
    </source>
</evidence>
<evidence type="ECO:0000313" key="3">
    <source>
        <dbReference type="Proteomes" id="UP000252355"/>
    </source>
</evidence>
<feature type="compositionally biased region" description="Basic and acidic residues" evidence="1">
    <location>
        <begin position="28"/>
        <end position="42"/>
    </location>
</feature>
<sequence>MDRVDDGGSDLEGVHLLYSYTTNLILDRTEGRGQDTRSERPGKRNRKGTSRSPSWENGLSLAMESGRATLMGIGSF</sequence>
<gene>
    <name evidence="2" type="ORF">OZSIB_1684</name>
</gene>